<reference evidence="17 18" key="1">
    <citation type="submission" date="2019-09" db="EMBL/GenBank/DDBJ databases">
        <authorList>
            <person name="Valk L.C."/>
        </authorList>
    </citation>
    <scope>NUCLEOTIDE SEQUENCE [LARGE SCALE GENOMIC DNA]</scope>
    <source>
        <strain evidence="17">GalUA</strain>
    </source>
</reference>
<dbReference type="InterPro" id="IPR017896">
    <property type="entry name" value="4Fe4S_Fe-S-bd"/>
</dbReference>
<sequence>MEYITIDTKRVPIEGEKNILSLIRKAGIDLPTFCYHSELSIYGACRMCVVEDDRGRIFASCSEQPRDGMVIHTNSKKIQSYRRLIIELLLSSHCRDCTTCQKNGSCSLQDLAYRVGVHAVRFLNNKKQIPLDMSSPSIVRDPNKCILCGDCVRTCDEIQGIGAIDFAFRGSETQVMPAFNRDLADTDCVGCGQCAVVCPTAAITVRTNVTEIWDAIGNPNIRVVVQVAPAVRVAVGDSFNIPKGENSFGKLVTALRIMGFDEVYDTSFGADLTVMEESKELAQRLEKNEKLPLFTSCCPGWVKYCENRYPDLTDNISTCRSPQGMLSPLIKDYFKDKDEAENKKTIVVSIMPCTAKKGEILRPDNFTDGMQDTDYVITTQEVIRMIKQVGIQFESLEAEAADMPFAVASGGGTIFGTTGGVTEAVLRRLAKDKSYQNLSNISYVGVRGEDSVKEASVMLGDREVKIAVVHGLADAGRLLDKVKAGEVEYDFVEVMACRRGCIMGGGQPPFAGARTKKKRMEGLYKADTMSNIRYPDENPVLLQMYETTIKGKEHKLFHRHMVEK</sequence>
<dbReference type="SUPFAM" id="SSF54292">
    <property type="entry name" value="2Fe-2S ferredoxin-like"/>
    <property type="match status" value="1"/>
</dbReference>
<dbReference type="GO" id="GO:0008137">
    <property type="term" value="F:NADH dehydrogenase (ubiquinone) activity"/>
    <property type="evidence" value="ECO:0007669"/>
    <property type="project" value="InterPro"/>
</dbReference>
<gene>
    <name evidence="17" type="ORF">F7O84_09545</name>
</gene>
<evidence type="ECO:0000259" key="15">
    <source>
        <dbReference type="PROSITE" id="PS51379"/>
    </source>
</evidence>
<dbReference type="PROSITE" id="PS51085">
    <property type="entry name" value="2FE2S_FER_2"/>
    <property type="match status" value="1"/>
</dbReference>
<dbReference type="InterPro" id="IPR004108">
    <property type="entry name" value="Fe_hydrogenase_lsu_C"/>
</dbReference>
<dbReference type="Proteomes" id="UP000461768">
    <property type="component" value="Unassembled WGS sequence"/>
</dbReference>
<keyword evidence="10" id="KW-0411">Iron-sulfur</keyword>
<evidence type="ECO:0000313" key="18">
    <source>
        <dbReference type="Proteomes" id="UP000461768"/>
    </source>
</evidence>
<dbReference type="Pfam" id="PF02906">
    <property type="entry name" value="Fe_hyd_lg_C"/>
    <property type="match status" value="1"/>
</dbReference>
<evidence type="ECO:0000259" key="16">
    <source>
        <dbReference type="PROSITE" id="PS51839"/>
    </source>
</evidence>
<evidence type="ECO:0000256" key="9">
    <source>
        <dbReference type="ARBA" id="ARBA00023004"/>
    </source>
</evidence>
<organism evidence="17 18">
    <name type="scientific">Candidatus Galacturonatibacter soehngenii</name>
    <dbReference type="NCBI Taxonomy" id="2307010"/>
    <lineage>
        <taxon>Bacteria</taxon>
        <taxon>Bacillati</taxon>
        <taxon>Bacillota</taxon>
        <taxon>Clostridia</taxon>
        <taxon>Lachnospirales</taxon>
        <taxon>Lachnospiraceae</taxon>
        <taxon>Candidatus Galacturonatibacter</taxon>
    </lineage>
</organism>
<comment type="similarity">
    <text evidence="3">Belongs to the complex I 75 kDa subunit family.</text>
</comment>
<dbReference type="InterPro" id="IPR050340">
    <property type="entry name" value="Cytosolic_Fe-S_CAF"/>
</dbReference>
<dbReference type="PROSITE" id="PS00641">
    <property type="entry name" value="COMPLEX1_75K_1"/>
    <property type="match status" value="1"/>
</dbReference>
<dbReference type="GO" id="GO:0051539">
    <property type="term" value="F:4 iron, 4 sulfur cluster binding"/>
    <property type="evidence" value="ECO:0007669"/>
    <property type="project" value="UniProtKB-KW"/>
</dbReference>
<dbReference type="InterPro" id="IPR000283">
    <property type="entry name" value="NADH_UbQ_OxRdtase_75kDa_su_CS"/>
</dbReference>
<evidence type="ECO:0000256" key="11">
    <source>
        <dbReference type="ARBA" id="ARBA00023027"/>
    </source>
</evidence>
<dbReference type="RefSeq" id="WP_151144357.1">
    <property type="nucleotide sequence ID" value="NZ_WAGX01000005.1"/>
</dbReference>
<protein>
    <submittedName>
        <fullName evidence="17">2Fe-2S iron-sulfur cluster binding domain-containing protein</fullName>
    </submittedName>
</protein>
<dbReference type="PANTHER" id="PTHR11615">
    <property type="entry name" value="NITRATE, FORMATE, IRON DEHYDROGENASE"/>
    <property type="match status" value="1"/>
</dbReference>
<keyword evidence="18" id="KW-1185">Reference proteome</keyword>
<evidence type="ECO:0000256" key="13">
    <source>
        <dbReference type="ARBA" id="ARBA00034078"/>
    </source>
</evidence>
<comment type="caution">
    <text evidence="17">The sequence shown here is derived from an EMBL/GenBank/DDBJ whole genome shotgun (WGS) entry which is preliminary data.</text>
</comment>
<dbReference type="FunFam" id="3.30.70.20:FF:000035">
    <property type="entry name" value="Iron hydrogenase 1"/>
    <property type="match status" value="1"/>
</dbReference>
<dbReference type="GO" id="GO:0051537">
    <property type="term" value="F:2 iron, 2 sulfur cluster binding"/>
    <property type="evidence" value="ECO:0007669"/>
    <property type="project" value="UniProtKB-KW"/>
</dbReference>
<keyword evidence="11" id="KW-0520">NAD</keyword>
<evidence type="ECO:0000313" key="17">
    <source>
        <dbReference type="EMBL" id="KAB1437825.1"/>
    </source>
</evidence>
<dbReference type="Gene3D" id="3.30.70.20">
    <property type="match status" value="1"/>
</dbReference>
<accession>A0A7V7UBC4</accession>
<keyword evidence="8" id="KW-1278">Translocase</keyword>
<dbReference type="Pfam" id="PF12838">
    <property type="entry name" value="Fer4_7"/>
    <property type="match status" value="1"/>
</dbReference>
<keyword evidence="7" id="KW-0677">Repeat</keyword>
<dbReference type="AlphaFoldDB" id="A0A7V7UBC4"/>
<dbReference type="InterPro" id="IPR017900">
    <property type="entry name" value="4Fe4S_Fe_S_CS"/>
</dbReference>
<evidence type="ECO:0000256" key="2">
    <source>
        <dbReference type="ARBA" id="ARBA00004370"/>
    </source>
</evidence>
<dbReference type="Pfam" id="PF10588">
    <property type="entry name" value="NADH-G_4Fe-4S_3"/>
    <property type="match status" value="1"/>
</dbReference>
<dbReference type="Gene3D" id="3.40.50.1780">
    <property type="match status" value="1"/>
</dbReference>
<evidence type="ECO:0000256" key="4">
    <source>
        <dbReference type="ARBA" id="ARBA00022485"/>
    </source>
</evidence>
<evidence type="ECO:0000256" key="10">
    <source>
        <dbReference type="ARBA" id="ARBA00023014"/>
    </source>
</evidence>
<dbReference type="InterPro" id="IPR013352">
    <property type="entry name" value="Fe_hydrogenase_subset"/>
</dbReference>
<dbReference type="InterPro" id="IPR019574">
    <property type="entry name" value="NADH_UbQ_OxRdtase_Gsu_4Fe4S-bd"/>
</dbReference>
<dbReference type="Gene3D" id="4.10.260.20">
    <property type="entry name" value="Iron hydrogenase, small subunit"/>
    <property type="match status" value="1"/>
</dbReference>
<dbReference type="Gene3D" id="3.10.20.740">
    <property type="match status" value="1"/>
</dbReference>
<name>A0A7V7UBC4_9FIRM</name>
<dbReference type="PROSITE" id="PS51379">
    <property type="entry name" value="4FE4S_FER_2"/>
    <property type="match status" value="2"/>
</dbReference>
<dbReference type="InterPro" id="IPR001041">
    <property type="entry name" value="2Fe-2S_ferredoxin-type"/>
</dbReference>
<dbReference type="Gene3D" id="3.40.950.10">
    <property type="entry name" value="Fe-only Hydrogenase (Larger Subunit), Chain L, domain 3"/>
    <property type="match status" value="1"/>
</dbReference>
<dbReference type="InterPro" id="IPR036991">
    <property type="entry name" value="Fe_hydrogenase_ssu_sf"/>
</dbReference>
<dbReference type="InterPro" id="IPR003149">
    <property type="entry name" value="Fe_hydrogenase_ssu"/>
</dbReference>
<dbReference type="GO" id="GO:0016020">
    <property type="term" value="C:membrane"/>
    <property type="evidence" value="ECO:0007669"/>
    <property type="project" value="UniProtKB-SubCell"/>
</dbReference>
<comment type="cofactor">
    <cofactor evidence="1">
        <name>[4Fe-4S] cluster</name>
        <dbReference type="ChEBI" id="CHEBI:49883"/>
    </cofactor>
</comment>
<evidence type="ECO:0000256" key="6">
    <source>
        <dbReference type="ARBA" id="ARBA00022723"/>
    </source>
</evidence>
<feature type="domain" description="2Fe-2S ferredoxin-type" evidence="14">
    <location>
        <begin position="2"/>
        <end position="77"/>
    </location>
</feature>
<evidence type="ECO:0000256" key="3">
    <source>
        <dbReference type="ARBA" id="ARBA00005404"/>
    </source>
</evidence>
<dbReference type="NCBIfam" id="TIGR02512">
    <property type="entry name" value="FeFe_hydrog_A"/>
    <property type="match status" value="1"/>
</dbReference>
<keyword evidence="12" id="KW-0472">Membrane</keyword>
<dbReference type="Pfam" id="PF13510">
    <property type="entry name" value="Fer2_4"/>
    <property type="match status" value="1"/>
</dbReference>
<dbReference type="GO" id="GO:0008901">
    <property type="term" value="F:ferredoxin hydrogenase activity"/>
    <property type="evidence" value="ECO:0007669"/>
    <property type="project" value="InterPro"/>
</dbReference>
<reference evidence="17 18" key="2">
    <citation type="submission" date="2020-02" db="EMBL/GenBank/DDBJ databases">
        <title>Candidatus Galacturonibacter soehngenii shows hetero-acetogenic catabolism of galacturonic acid but lacks a canonical carbon monoxide dehydrogenase/acetyl-CoA synthase complex.</title>
        <authorList>
            <person name="Diender M."/>
            <person name="Stouten G.R."/>
            <person name="Petersen J.F."/>
            <person name="Nielsen P.H."/>
            <person name="Dueholm M.S."/>
            <person name="Pronk J.T."/>
            <person name="Van Loosdrecht M.C.M."/>
        </authorList>
    </citation>
    <scope>NUCLEOTIDE SEQUENCE [LARGE SCALE GENOMIC DNA]</scope>
    <source>
        <strain evidence="17">GalUA</strain>
    </source>
</reference>
<feature type="domain" description="4Fe-4S ferredoxin-type" evidence="15">
    <location>
        <begin position="180"/>
        <end position="208"/>
    </location>
</feature>
<dbReference type="EMBL" id="WAGX01000005">
    <property type="protein sequence ID" value="KAB1437825.1"/>
    <property type="molecule type" value="Genomic_DNA"/>
</dbReference>
<proteinExistence type="inferred from homology"/>
<dbReference type="GO" id="GO:0042773">
    <property type="term" value="P:ATP synthesis coupled electron transport"/>
    <property type="evidence" value="ECO:0007669"/>
    <property type="project" value="InterPro"/>
</dbReference>
<dbReference type="SUPFAM" id="SSF54862">
    <property type="entry name" value="4Fe-4S ferredoxins"/>
    <property type="match status" value="1"/>
</dbReference>
<dbReference type="PROSITE" id="PS00198">
    <property type="entry name" value="4FE4S_FER_1"/>
    <property type="match status" value="1"/>
</dbReference>
<evidence type="ECO:0000256" key="12">
    <source>
        <dbReference type="ARBA" id="ARBA00023136"/>
    </source>
</evidence>
<dbReference type="SUPFAM" id="SSF53920">
    <property type="entry name" value="Fe-only hydrogenase"/>
    <property type="match status" value="1"/>
</dbReference>
<evidence type="ECO:0000256" key="8">
    <source>
        <dbReference type="ARBA" id="ARBA00022967"/>
    </source>
</evidence>
<keyword evidence="4" id="KW-0004">4Fe-4S</keyword>
<keyword evidence="6" id="KW-0479">Metal-binding</keyword>
<feature type="domain" description="4Fe-4S ferredoxin-type" evidence="15">
    <location>
        <begin position="136"/>
        <end position="166"/>
    </location>
</feature>
<dbReference type="SMART" id="SM00929">
    <property type="entry name" value="NADH-G_4Fe-4S_3"/>
    <property type="match status" value="1"/>
</dbReference>
<dbReference type="SMART" id="SM00902">
    <property type="entry name" value="Fe_hyd_SSU"/>
    <property type="match status" value="1"/>
</dbReference>
<dbReference type="InterPro" id="IPR009016">
    <property type="entry name" value="Fe_hydrogenase"/>
</dbReference>
<evidence type="ECO:0000256" key="5">
    <source>
        <dbReference type="ARBA" id="ARBA00022714"/>
    </source>
</evidence>
<dbReference type="OrthoDB" id="9805142at2"/>
<evidence type="ECO:0000256" key="1">
    <source>
        <dbReference type="ARBA" id="ARBA00001966"/>
    </source>
</evidence>
<dbReference type="InterPro" id="IPR036010">
    <property type="entry name" value="2Fe-2S_ferredoxin-like_sf"/>
</dbReference>
<dbReference type="FunFam" id="3.10.20.740:FF:000004">
    <property type="entry name" value="NADH-quinone oxidoreductase"/>
    <property type="match status" value="1"/>
</dbReference>
<comment type="cofactor">
    <cofactor evidence="13">
        <name>[2Fe-2S] cluster</name>
        <dbReference type="ChEBI" id="CHEBI:190135"/>
    </cofactor>
</comment>
<keyword evidence="9" id="KW-0408">Iron</keyword>
<comment type="subcellular location">
    <subcellularLocation>
        <location evidence="2">Membrane</location>
    </subcellularLocation>
</comment>
<dbReference type="GO" id="GO:0005506">
    <property type="term" value="F:iron ion binding"/>
    <property type="evidence" value="ECO:0007669"/>
    <property type="project" value="InterPro"/>
</dbReference>
<evidence type="ECO:0000256" key="7">
    <source>
        <dbReference type="ARBA" id="ARBA00022737"/>
    </source>
</evidence>
<dbReference type="Pfam" id="PF02256">
    <property type="entry name" value="Fe_hyd_SSU"/>
    <property type="match status" value="1"/>
</dbReference>
<dbReference type="CDD" id="cd00207">
    <property type="entry name" value="fer2"/>
    <property type="match status" value="1"/>
</dbReference>
<keyword evidence="5" id="KW-0001">2Fe-2S</keyword>
<dbReference type="PROSITE" id="PS51839">
    <property type="entry name" value="4FE4S_HC3"/>
    <property type="match status" value="1"/>
</dbReference>
<evidence type="ECO:0000259" key="14">
    <source>
        <dbReference type="PROSITE" id="PS51085"/>
    </source>
</evidence>
<feature type="domain" description="4Fe-4S His(Cys)3-ligated-type" evidence="16">
    <location>
        <begin position="77"/>
        <end position="116"/>
    </location>
</feature>